<comment type="pathway">
    <text evidence="2 11">Amino-acid biosynthesis; L-histidine biosynthesis; L-histidine from 5-phospho-alpha-D-ribose 1-diphosphate: step 7/9.</text>
</comment>
<keyword evidence="5 11" id="KW-0032">Aminotransferase</keyword>
<dbReference type="InterPro" id="IPR004839">
    <property type="entry name" value="Aminotransferase_I/II_large"/>
</dbReference>
<dbReference type="EMBL" id="AYYX01000003">
    <property type="protein sequence ID" value="KRM89595.1"/>
    <property type="molecule type" value="Genomic_DNA"/>
</dbReference>
<evidence type="ECO:0000256" key="6">
    <source>
        <dbReference type="ARBA" id="ARBA00022605"/>
    </source>
</evidence>
<dbReference type="Pfam" id="PF00155">
    <property type="entry name" value="Aminotran_1_2"/>
    <property type="match status" value="1"/>
</dbReference>
<dbReference type="NCBIfam" id="TIGR01141">
    <property type="entry name" value="hisC"/>
    <property type="match status" value="1"/>
</dbReference>
<comment type="catalytic activity">
    <reaction evidence="10 11">
        <text>L-histidinol phosphate + 2-oxoglutarate = 3-(imidazol-4-yl)-2-oxopropyl phosphate + L-glutamate</text>
        <dbReference type="Rhea" id="RHEA:23744"/>
        <dbReference type="ChEBI" id="CHEBI:16810"/>
        <dbReference type="ChEBI" id="CHEBI:29985"/>
        <dbReference type="ChEBI" id="CHEBI:57766"/>
        <dbReference type="ChEBI" id="CHEBI:57980"/>
        <dbReference type="EC" id="2.6.1.9"/>
    </reaction>
</comment>
<dbReference type="Gene3D" id="3.90.1150.10">
    <property type="entry name" value="Aspartate Aminotransferase, domain 1"/>
    <property type="match status" value="1"/>
</dbReference>
<evidence type="ECO:0000313" key="13">
    <source>
        <dbReference type="EMBL" id="KRM89595.1"/>
    </source>
</evidence>
<dbReference type="PANTHER" id="PTHR43643:SF6">
    <property type="entry name" value="HISTIDINOL-PHOSPHATE AMINOTRANSFERASE"/>
    <property type="match status" value="1"/>
</dbReference>
<evidence type="ECO:0000256" key="1">
    <source>
        <dbReference type="ARBA" id="ARBA00001933"/>
    </source>
</evidence>
<evidence type="ECO:0000256" key="11">
    <source>
        <dbReference type="HAMAP-Rule" id="MF_01023"/>
    </source>
</evidence>
<evidence type="ECO:0000313" key="14">
    <source>
        <dbReference type="Proteomes" id="UP000051576"/>
    </source>
</evidence>
<evidence type="ECO:0000259" key="12">
    <source>
        <dbReference type="Pfam" id="PF00155"/>
    </source>
</evidence>
<dbReference type="InterPro" id="IPR015424">
    <property type="entry name" value="PyrdxlP-dep_Trfase"/>
</dbReference>
<evidence type="ECO:0000256" key="3">
    <source>
        <dbReference type="ARBA" id="ARBA00007970"/>
    </source>
</evidence>
<dbReference type="InterPro" id="IPR015421">
    <property type="entry name" value="PyrdxlP-dep_Trfase_major"/>
</dbReference>
<dbReference type="GO" id="GO:0004400">
    <property type="term" value="F:histidinol-phosphate transaminase activity"/>
    <property type="evidence" value="ECO:0007669"/>
    <property type="project" value="UniProtKB-UniRule"/>
</dbReference>
<sequence>MIKNFDFRKYAADCQPYIPGESEATVLKRYGLDFVVKLGSNENPYGPYQHARQAIIASTKYLNRYPEDEYRTLTAQLAKLNQVKTENVALGSGAGNIIETVARLLLDEGDEVLIGEPSYRLYREVSRLMGAKIVLVKAQTNLSFNLADFKSKVTPQTKLIWLCNPNNPTGLINSAAEIEELIDQVADDVWVVVDEAYADFIEAGMRPDLVSKITHKKVIIIRTFSKFFGLAGARVGYLVANSTVIKMYNTITEPFCVNRTGLFAALATLTKDQAEAQKVKKQISLQRSDLFHQLKQLGFDPIASQANFILVKIPQNLGTADQLAMRLMEKGVIIRSASGWNLPADVRITIGKPEENQYLVKKISECLK</sequence>
<keyword evidence="6 11" id="KW-0028">Amino-acid biosynthesis</keyword>
<dbReference type="Gene3D" id="3.40.640.10">
    <property type="entry name" value="Type I PLP-dependent aspartate aminotransferase-like (Major domain)"/>
    <property type="match status" value="1"/>
</dbReference>
<gene>
    <name evidence="11" type="primary">hisC</name>
    <name evidence="13" type="ORF">FD21_GL001103</name>
</gene>
<dbReference type="GO" id="GO:0030170">
    <property type="term" value="F:pyridoxal phosphate binding"/>
    <property type="evidence" value="ECO:0007669"/>
    <property type="project" value="InterPro"/>
</dbReference>
<protein>
    <recommendedName>
        <fullName evidence="11">Histidinol-phosphate aminotransferase</fullName>
        <ecNumber evidence="11">2.6.1.9</ecNumber>
    </recommendedName>
    <alternativeName>
        <fullName evidence="11">Imidazole acetol-phosphate transaminase</fullName>
    </alternativeName>
</protein>
<dbReference type="PANTHER" id="PTHR43643">
    <property type="entry name" value="HISTIDINOL-PHOSPHATE AMINOTRANSFERASE 2"/>
    <property type="match status" value="1"/>
</dbReference>
<dbReference type="CDD" id="cd00609">
    <property type="entry name" value="AAT_like"/>
    <property type="match status" value="1"/>
</dbReference>
<evidence type="ECO:0000256" key="4">
    <source>
        <dbReference type="ARBA" id="ARBA00011738"/>
    </source>
</evidence>
<dbReference type="eggNOG" id="COG0079">
    <property type="taxonomic scope" value="Bacteria"/>
</dbReference>
<comment type="subunit">
    <text evidence="4 11">Homodimer.</text>
</comment>
<accession>A0A0R2CMB6</accession>
<evidence type="ECO:0000256" key="10">
    <source>
        <dbReference type="ARBA" id="ARBA00047481"/>
    </source>
</evidence>
<dbReference type="RefSeq" id="WP_010580460.1">
    <property type="nucleotide sequence ID" value="NZ_AHYZ01000080.1"/>
</dbReference>
<evidence type="ECO:0000256" key="9">
    <source>
        <dbReference type="ARBA" id="ARBA00023102"/>
    </source>
</evidence>
<reference evidence="13 14" key="1">
    <citation type="journal article" date="2015" name="Genome Announc.">
        <title>Expanding the biotechnology potential of lactobacilli through comparative genomics of 213 strains and associated genera.</title>
        <authorList>
            <person name="Sun Z."/>
            <person name="Harris H.M."/>
            <person name="McCann A."/>
            <person name="Guo C."/>
            <person name="Argimon S."/>
            <person name="Zhang W."/>
            <person name="Yang X."/>
            <person name="Jeffery I.B."/>
            <person name="Cooney J.C."/>
            <person name="Kagawa T.F."/>
            <person name="Liu W."/>
            <person name="Song Y."/>
            <person name="Salvetti E."/>
            <person name="Wrobel A."/>
            <person name="Rasinkangas P."/>
            <person name="Parkhill J."/>
            <person name="Rea M.C."/>
            <person name="O'Sullivan O."/>
            <person name="Ritari J."/>
            <person name="Douillard F.P."/>
            <person name="Paul Ross R."/>
            <person name="Yang R."/>
            <person name="Briner A.E."/>
            <person name="Felis G.E."/>
            <person name="de Vos W.M."/>
            <person name="Barrangou R."/>
            <person name="Klaenhammer T.R."/>
            <person name="Caufield P.W."/>
            <person name="Cui Y."/>
            <person name="Zhang H."/>
            <person name="O'Toole P.W."/>
        </authorList>
    </citation>
    <scope>NUCLEOTIDE SEQUENCE [LARGE SCALE GENOMIC DNA]</scope>
    <source>
        <strain evidence="13 14">DSM 20605</strain>
    </source>
</reference>
<keyword evidence="7 11" id="KW-0808">Transferase</keyword>
<dbReference type="PATRIC" id="fig|1133569.4.peg.1233"/>
<evidence type="ECO:0000256" key="2">
    <source>
        <dbReference type="ARBA" id="ARBA00005011"/>
    </source>
</evidence>
<dbReference type="EC" id="2.6.1.9" evidence="11"/>
<evidence type="ECO:0000256" key="7">
    <source>
        <dbReference type="ARBA" id="ARBA00022679"/>
    </source>
</evidence>
<dbReference type="InterPro" id="IPR005861">
    <property type="entry name" value="HisP_aminotrans"/>
</dbReference>
<dbReference type="Proteomes" id="UP000051576">
    <property type="component" value="Unassembled WGS sequence"/>
</dbReference>
<dbReference type="InterPro" id="IPR050106">
    <property type="entry name" value="HistidinolP_aminotransfase"/>
</dbReference>
<feature type="modified residue" description="N6-(pyridoxal phosphate)lysine" evidence="11">
    <location>
        <position position="226"/>
    </location>
</feature>
<dbReference type="HAMAP" id="MF_01023">
    <property type="entry name" value="HisC_aminotrans_2"/>
    <property type="match status" value="1"/>
</dbReference>
<keyword evidence="9 11" id="KW-0368">Histidine biosynthesis</keyword>
<feature type="domain" description="Aminotransferase class I/classII large" evidence="12">
    <location>
        <begin position="35"/>
        <end position="363"/>
    </location>
</feature>
<comment type="caution">
    <text evidence="13">The sequence shown here is derived from an EMBL/GenBank/DDBJ whole genome shotgun (WGS) entry which is preliminary data.</text>
</comment>
<evidence type="ECO:0000256" key="5">
    <source>
        <dbReference type="ARBA" id="ARBA00022576"/>
    </source>
</evidence>
<proteinExistence type="inferred from homology"/>
<comment type="cofactor">
    <cofactor evidence="1 11">
        <name>pyridoxal 5'-phosphate</name>
        <dbReference type="ChEBI" id="CHEBI:597326"/>
    </cofactor>
</comment>
<keyword evidence="8 11" id="KW-0663">Pyridoxal phosphate</keyword>
<organism evidence="13 14">
    <name type="scientific">Liquorilactobacillus vini DSM 20605</name>
    <dbReference type="NCBI Taxonomy" id="1133569"/>
    <lineage>
        <taxon>Bacteria</taxon>
        <taxon>Bacillati</taxon>
        <taxon>Bacillota</taxon>
        <taxon>Bacilli</taxon>
        <taxon>Lactobacillales</taxon>
        <taxon>Lactobacillaceae</taxon>
        <taxon>Liquorilactobacillus</taxon>
    </lineage>
</organism>
<evidence type="ECO:0000256" key="8">
    <source>
        <dbReference type="ARBA" id="ARBA00022898"/>
    </source>
</evidence>
<dbReference type="SUPFAM" id="SSF53383">
    <property type="entry name" value="PLP-dependent transferases"/>
    <property type="match status" value="1"/>
</dbReference>
<dbReference type="InterPro" id="IPR015422">
    <property type="entry name" value="PyrdxlP-dep_Trfase_small"/>
</dbReference>
<comment type="similarity">
    <text evidence="3 11">Belongs to the class-II pyridoxal-phosphate-dependent aminotransferase family. Histidinol-phosphate aminotransferase subfamily.</text>
</comment>
<name>A0A0R2CMB6_9LACO</name>
<keyword evidence="14" id="KW-1185">Reference proteome</keyword>
<dbReference type="GO" id="GO:0000105">
    <property type="term" value="P:L-histidine biosynthetic process"/>
    <property type="evidence" value="ECO:0007669"/>
    <property type="project" value="UniProtKB-UniRule"/>
</dbReference>
<dbReference type="AlphaFoldDB" id="A0A0R2CMB6"/>
<dbReference type="UniPathway" id="UPA00031">
    <property type="reaction ID" value="UER00012"/>
</dbReference>
<dbReference type="STRING" id="1133569.FD21_GL001103"/>